<name>A0ABD1YIY0_9MARC</name>
<evidence type="ECO:0000256" key="1">
    <source>
        <dbReference type="SAM" id="MobiDB-lite"/>
    </source>
</evidence>
<evidence type="ECO:0000313" key="2">
    <source>
        <dbReference type="EMBL" id="KAL2630751.1"/>
    </source>
</evidence>
<dbReference type="Proteomes" id="UP001605036">
    <property type="component" value="Unassembled WGS sequence"/>
</dbReference>
<accession>A0ABD1YIY0</accession>
<organism evidence="2 3">
    <name type="scientific">Riccia fluitans</name>
    <dbReference type="NCBI Taxonomy" id="41844"/>
    <lineage>
        <taxon>Eukaryota</taxon>
        <taxon>Viridiplantae</taxon>
        <taxon>Streptophyta</taxon>
        <taxon>Embryophyta</taxon>
        <taxon>Marchantiophyta</taxon>
        <taxon>Marchantiopsida</taxon>
        <taxon>Marchantiidae</taxon>
        <taxon>Marchantiales</taxon>
        <taxon>Ricciaceae</taxon>
        <taxon>Riccia</taxon>
    </lineage>
</organism>
<protein>
    <submittedName>
        <fullName evidence="2">Uncharacterized protein</fullName>
    </submittedName>
</protein>
<feature type="region of interest" description="Disordered" evidence="1">
    <location>
        <begin position="176"/>
        <end position="197"/>
    </location>
</feature>
<comment type="caution">
    <text evidence="2">The sequence shown here is derived from an EMBL/GenBank/DDBJ whole genome shotgun (WGS) entry which is preliminary data.</text>
</comment>
<proteinExistence type="predicted"/>
<reference evidence="2 3" key="1">
    <citation type="submission" date="2024-09" db="EMBL/GenBank/DDBJ databases">
        <title>Chromosome-scale assembly of Riccia fluitans.</title>
        <authorList>
            <person name="Paukszto L."/>
            <person name="Sawicki J."/>
            <person name="Karawczyk K."/>
            <person name="Piernik-Szablinska J."/>
            <person name="Szczecinska M."/>
            <person name="Mazdziarz M."/>
        </authorList>
    </citation>
    <scope>NUCLEOTIDE SEQUENCE [LARGE SCALE GENOMIC DNA]</scope>
    <source>
        <strain evidence="2">Rf_01</strain>
        <tissue evidence="2">Aerial parts of the thallus</tissue>
    </source>
</reference>
<keyword evidence="3" id="KW-1185">Reference proteome</keyword>
<evidence type="ECO:0000313" key="3">
    <source>
        <dbReference type="Proteomes" id="UP001605036"/>
    </source>
</evidence>
<dbReference type="AlphaFoldDB" id="A0ABD1YIY0"/>
<dbReference type="EMBL" id="JBHFFA010000004">
    <property type="protein sequence ID" value="KAL2630751.1"/>
    <property type="molecule type" value="Genomic_DNA"/>
</dbReference>
<gene>
    <name evidence="2" type="ORF">R1flu_015437</name>
</gene>
<sequence length="256" mass="29647">MEEEADEEELKQESGNLSCEEVLADFRRIYDLIDCLVYSLQLVRRHKPEAEEFVDFLEDQYIVMHEKAAVLYPDAQNQLSRALHKHMHHLEELLRSAQELLNELAEPFRIFTRASERLKTLREDIEKTLGLMDIVLQFAPHKLDVYGETLINVGQYDPLPEKWYEPPPAAEILLESRSSSSSLRGDEPGEATLTRSQTPTVRLLDEVRKNSNLYSDFLGYADNRRQLHHMIESLTKFAPAEDTGHQVSPYLQLALR</sequence>